<dbReference type="OrthoDB" id="821958at2"/>
<reference evidence="1 2" key="1">
    <citation type="submission" date="2019-12" db="EMBL/GenBank/DDBJ databases">
        <title>The draft genomic sequence of strain Chitinophaga oryziterrae JCM 16595.</title>
        <authorList>
            <person name="Zhang X."/>
        </authorList>
    </citation>
    <scope>NUCLEOTIDE SEQUENCE [LARGE SCALE GENOMIC DNA]</scope>
    <source>
        <strain evidence="1 2">JCM 16595</strain>
    </source>
</reference>
<comment type="caution">
    <text evidence="1">The sequence shown here is derived from an EMBL/GenBank/DDBJ whole genome shotgun (WGS) entry which is preliminary data.</text>
</comment>
<dbReference type="RefSeq" id="WP_157298886.1">
    <property type="nucleotide sequence ID" value="NZ_BAAAZB010000005.1"/>
</dbReference>
<evidence type="ECO:0000313" key="1">
    <source>
        <dbReference type="EMBL" id="MVT40259.1"/>
    </source>
</evidence>
<organism evidence="1 2">
    <name type="scientific">Chitinophaga oryziterrae</name>
    <dbReference type="NCBI Taxonomy" id="1031224"/>
    <lineage>
        <taxon>Bacteria</taxon>
        <taxon>Pseudomonadati</taxon>
        <taxon>Bacteroidota</taxon>
        <taxon>Chitinophagia</taxon>
        <taxon>Chitinophagales</taxon>
        <taxon>Chitinophagaceae</taxon>
        <taxon>Chitinophaga</taxon>
    </lineage>
</organism>
<dbReference type="Proteomes" id="UP000468388">
    <property type="component" value="Unassembled WGS sequence"/>
</dbReference>
<keyword evidence="2" id="KW-1185">Reference proteome</keyword>
<accession>A0A6N8J7R6</accession>
<gene>
    <name evidence="1" type="ORF">GO495_06675</name>
</gene>
<dbReference type="InterPro" id="IPR046233">
    <property type="entry name" value="DUF6266"/>
</dbReference>
<dbReference type="AlphaFoldDB" id="A0A6N8J7R6"/>
<sequence length="213" mass="23078">MGTQFKGPFSGFSGKTGGLVGRYVKGQFVITSRPIPSKKPPTQKQLDQRSKFALIVNFCSYIGDLLDIGFAAHTMKLSAMNAAIAYNLDHAITGVSPLFSIDYPHFSYSRGKLYGVSDVEVEALAGAKLKFTWTVSQNTTKLNKPTDQLSILVYNPTKQQYVVLTQAALRSTLTFTLQLPANFAPDDVYCFLALASVTGVVSNSQYAGSVAVI</sequence>
<protein>
    <submittedName>
        <fullName evidence="1">Uncharacterized protein</fullName>
    </submittedName>
</protein>
<evidence type="ECO:0000313" key="2">
    <source>
        <dbReference type="Proteomes" id="UP000468388"/>
    </source>
</evidence>
<dbReference type="EMBL" id="WRXO01000001">
    <property type="protein sequence ID" value="MVT40259.1"/>
    <property type="molecule type" value="Genomic_DNA"/>
</dbReference>
<name>A0A6N8J7R6_9BACT</name>
<proteinExistence type="predicted"/>
<dbReference type="Pfam" id="PF19781">
    <property type="entry name" value="DUF6266"/>
    <property type="match status" value="1"/>
</dbReference>